<dbReference type="FunCoup" id="A0A068U7W1">
    <property type="interactions" value="945"/>
</dbReference>
<dbReference type="InterPro" id="IPR019793">
    <property type="entry name" value="Peroxidases_heam-ligand_BS"/>
</dbReference>
<dbReference type="InterPro" id="IPR040336">
    <property type="entry name" value="At1g61900-like"/>
</dbReference>
<protein>
    <recommendedName>
        <fullName evidence="2">peroxidase</fullName>
        <ecNumber evidence="2">1.11.1.7</ecNumber>
    </recommendedName>
</protein>
<dbReference type="InParanoid" id="A0A068U7W1"/>
<dbReference type="GO" id="GO:0005886">
    <property type="term" value="C:plasma membrane"/>
    <property type="evidence" value="ECO:0007669"/>
    <property type="project" value="TreeGrafter"/>
</dbReference>
<gene>
    <name evidence="8" type="ORF">GSCOC_T00017767001</name>
</gene>
<dbReference type="PhylomeDB" id="A0A068U7W1"/>
<sequence>MRAKGAGMSGGEPQSSNFYLHSVFLLLLCLFTSYCSSSSYIKSSVIAQRKHALLPEISPSEAPQPLLPLLAPSPFSPFTNSSIPKLSGVCILNFAAVESMMRMTSIDCVGGFAPYLANVICCPQVDATLTVLVGQSSKDTNMLALNGTLAEPCLSDFEEILVGQGANDSLPRICSIHPSNLTEGSCPVGDVNAFESTVDSSSLLAACGKIDTVNECCKQVCQNAIAEAAGKLAVKTYDLMSIGGSHALADHSTRINDCRTIVLRWLASKLDPSHAKEVLRGLSNCKINKVCPLVFPNMSHVIKSCGSELHDQRACCKSVESYVSHLQNQSFVTNLQALNCAASLGLKLQKANITKNIYNLCRVSLKDFSVQVTPQGVESGCLLPSLPSDAVFDSSTGLSFLCDLNDNIPAPWPAPSQLPASSCNKTVKIPALPAAASGQSRICSADQASHALFVVLAIFALLMKI</sequence>
<dbReference type="Pfam" id="PF19160">
    <property type="entry name" value="SPARK"/>
    <property type="match status" value="1"/>
</dbReference>
<dbReference type="OrthoDB" id="1906601at2759"/>
<evidence type="ECO:0000259" key="6">
    <source>
        <dbReference type="Pfam" id="PF19160"/>
    </source>
</evidence>
<evidence type="ECO:0000256" key="5">
    <source>
        <dbReference type="ARBA" id="ARBA00023004"/>
    </source>
</evidence>
<evidence type="ECO:0000256" key="3">
    <source>
        <dbReference type="ARBA" id="ARBA00022723"/>
    </source>
</evidence>
<dbReference type="Gramene" id="CDP04392">
    <property type="protein sequence ID" value="CDP04392"/>
    <property type="gene ID" value="GSCOC_T00017767001"/>
</dbReference>
<dbReference type="PROSITE" id="PS00435">
    <property type="entry name" value="PEROXIDASE_1"/>
    <property type="match status" value="1"/>
</dbReference>
<evidence type="ECO:0000256" key="1">
    <source>
        <dbReference type="ARBA" id="ARBA00000189"/>
    </source>
</evidence>
<feature type="domain" description="At1g61900-like C-terminal" evidence="7">
    <location>
        <begin position="289"/>
        <end position="362"/>
    </location>
</feature>
<evidence type="ECO:0000313" key="9">
    <source>
        <dbReference type="Proteomes" id="UP000295252"/>
    </source>
</evidence>
<reference evidence="9" key="1">
    <citation type="journal article" date="2014" name="Science">
        <title>The coffee genome provides insight into the convergent evolution of caffeine biosynthesis.</title>
        <authorList>
            <person name="Denoeud F."/>
            <person name="Carretero-Paulet L."/>
            <person name="Dereeper A."/>
            <person name="Droc G."/>
            <person name="Guyot R."/>
            <person name="Pietrella M."/>
            <person name="Zheng C."/>
            <person name="Alberti A."/>
            <person name="Anthony F."/>
            <person name="Aprea G."/>
            <person name="Aury J.M."/>
            <person name="Bento P."/>
            <person name="Bernard M."/>
            <person name="Bocs S."/>
            <person name="Campa C."/>
            <person name="Cenci A."/>
            <person name="Combes M.C."/>
            <person name="Crouzillat D."/>
            <person name="Da Silva C."/>
            <person name="Daddiego L."/>
            <person name="De Bellis F."/>
            <person name="Dussert S."/>
            <person name="Garsmeur O."/>
            <person name="Gayraud T."/>
            <person name="Guignon V."/>
            <person name="Jahn K."/>
            <person name="Jamilloux V."/>
            <person name="Joet T."/>
            <person name="Labadie K."/>
            <person name="Lan T."/>
            <person name="Leclercq J."/>
            <person name="Lepelley M."/>
            <person name="Leroy T."/>
            <person name="Li L.T."/>
            <person name="Librado P."/>
            <person name="Lopez L."/>
            <person name="Munoz A."/>
            <person name="Noel B."/>
            <person name="Pallavicini A."/>
            <person name="Perrotta G."/>
            <person name="Poncet V."/>
            <person name="Pot D."/>
            <person name="Priyono X."/>
            <person name="Rigoreau M."/>
            <person name="Rouard M."/>
            <person name="Rozas J."/>
            <person name="Tranchant-Dubreuil C."/>
            <person name="VanBuren R."/>
            <person name="Zhang Q."/>
            <person name="Andrade A.C."/>
            <person name="Argout X."/>
            <person name="Bertrand B."/>
            <person name="de Kochko A."/>
            <person name="Graziosi G."/>
            <person name="Henry R.J."/>
            <person name="Jayarama X."/>
            <person name="Ming R."/>
            <person name="Nagai C."/>
            <person name="Rounsley S."/>
            <person name="Sankoff D."/>
            <person name="Giuliano G."/>
            <person name="Albert V.A."/>
            <person name="Wincker P."/>
            <person name="Lashermes P."/>
        </authorList>
    </citation>
    <scope>NUCLEOTIDE SEQUENCE [LARGE SCALE GENOMIC DNA]</scope>
    <source>
        <strain evidence="9">cv. DH200-94</strain>
    </source>
</reference>
<keyword evidence="5" id="KW-0408">Iron</keyword>
<dbReference type="InterPro" id="IPR043891">
    <property type="entry name" value="SPARK"/>
</dbReference>
<keyword evidence="9" id="KW-1185">Reference proteome</keyword>
<dbReference type="EMBL" id="HG739096">
    <property type="protein sequence ID" value="CDP04392.1"/>
    <property type="molecule type" value="Genomic_DNA"/>
</dbReference>
<proteinExistence type="predicted"/>
<dbReference type="STRING" id="49390.A0A068U7W1"/>
<dbReference type="InterPro" id="IPR059003">
    <property type="entry name" value="At1g61900_C"/>
</dbReference>
<evidence type="ECO:0000259" key="7">
    <source>
        <dbReference type="Pfam" id="PF26584"/>
    </source>
</evidence>
<name>A0A068U7W1_COFCA</name>
<dbReference type="Proteomes" id="UP000295252">
    <property type="component" value="Chromosome XI"/>
</dbReference>
<keyword evidence="3" id="KW-0479">Metal-binding</keyword>
<dbReference type="GO" id="GO:0140825">
    <property type="term" value="F:lactoperoxidase activity"/>
    <property type="evidence" value="ECO:0007669"/>
    <property type="project" value="UniProtKB-EC"/>
</dbReference>
<feature type="domain" description="SPARK" evidence="6">
    <location>
        <begin position="87"/>
        <end position="229"/>
    </location>
</feature>
<dbReference type="Pfam" id="PF26584">
    <property type="entry name" value="At1g61900"/>
    <property type="match status" value="1"/>
</dbReference>
<comment type="catalytic activity">
    <reaction evidence="1">
        <text>2 a phenolic donor + H2O2 = 2 a phenolic radical donor + 2 H2O</text>
        <dbReference type="Rhea" id="RHEA:56136"/>
        <dbReference type="ChEBI" id="CHEBI:15377"/>
        <dbReference type="ChEBI" id="CHEBI:16240"/>
        <dbReference type="ChEBI" id="CHEBI:139520"/>
        <dbReference type="ChEBI" id="CHEBI:139521"/>
        <dbReference type="EC" id="1.11.1.7"/>
    </reaction>
</comment>
<evidence type="ECO:0000256" key="4">
    <source>
        <dbReference type="ARBA" id="ARBA00023002"/>
    </source>
</evidence>
<organism evidence="8 9">
    <name type="scientific">Coffea canephora</name>
    <name type="common">Robusta coffee</name>
    <dbReference type="NCBI Taxonomy" id="49390"/>
    <lineage>
        <taxon>Eukaryota</taxon>
        <taxon>Viridiplantae</taxon>
        <taxon>Streptophyta</taxon>
        <taxon>Embryophyta</taxon>
        <taxon>Tracheophyta</taxon>
        <taxon>Spermatophyta</taxon>
        <taxon>Magnoliopsida</taxon>
        <taxon>eudicotyledons</taxon>
        <taxon>Gunneridae</taxon>
        <taxon>Pentapetalae</taxon>
        <taxon>asterids</taxon>
        <taxon>lamiids</taxon>
        <taxon>Gentianales</taxon>
        <taxon>Rubiaceae</taxon>
        <taxon>Ixoroideae</taxon>
        <taxon>Gardenieae complex</taxon>
        <taxon>Bertiereae - Coffeeae clade</taxon>
        <taxon>Coffeeae</taxon>
        <taxon>Coffea</taxon>
    </lineage>
</organism>
<evidence type="ECO:0000256" key="2">
    <source>
        <dbReference type="ARBA" id="ARBA00012313"/>
    </source>
</evidence>
<dbReference type="PANTHER" id="PTHR33831:SF5">
    <property type="entry name" value="OS07G0102300 PROTEIN"/>
    <property type="match status" value="1"/>
</dbReference>
<dbReference type="PANTHER" id="PTHR33831">
    <property type="entry name" value="GPI-ANCHORED PROTEIN"/>
    <property type="match status" value="1"/>
</dbReference>
<accession>A0A068U7W1</accession>
<dbReference type="GO" id="GO:0046872">
    <property type="term" value="F:metal ion binding"/>
    <property type="evidence" value="ECO:0007669"/>
    <property type="project" value="UniProtKB-KW"/>
</dbReference>
<keyword evidence="4" id="KW-0560">Oxidoreductase</keyword>
<dbReference type="AlphaFoldDB" id="A0A068U7W1"/>
<dbReference type="OMA" id="SCCKAMD"/>
<dbReference type="EC" id="1.11.1.7" evidence="2"/>
<evidence type="ECO:0000313" key="8">
    <source>
        <dbReference type="EMBL" id="CDP04392.1"/>
    </source>
</evidence>